<keyword evidence="4" id="KW-1185">Reference proteome</keyword>
<gene>
    <name evidence="3" type="ORF">DB32_006374</name>
</gene>
<dbReference type="InterPro" id="IPR005135">
    <property type="entry name" value="Endo/exonuclease/phosphatase"/>
</dbReference>
<evidence type="ECO:0000259" key="2">
    <source>
        <dbReference type="Pfam" id="PF03372"/>
    </source>
</evidence>
<dbReference type="Pfam" id="PF03372">
    <property type="entry name" value="Exo_endo_phos"/>
    <property type="match status" value="1"/>
</dbReference>
<keyword evidence="1" id="KW-1133">Transmembrane helix</keyword>
<evidence type="ECO:0000313" key="4">
    <source>
        <dbReference type="Proteomes" id="UP000034883"/>
    </source>
</evidence>
<reference evidence="3 4" key="1">
    <citation type="submission" date="2015-03" db="EMBL/GenBank/DDBJ databases">
        <title>Genome assembly of Sandaracinus amylolyticus DSM 53668.</title>
        <authorList>
            <person name="Sharma G."/>
            <person name="Subramanian S."/>
        </authorList>
    </citation>
    <scope>NUCLEOTIDE SEQUENCE [LARGE SCALE GENOMIC DNA]</scope>
    <source>
        <strain evidence="3 4">DSM 53668</strain>
    </source>
</reference>
<dbReference type="GO" id="GO:0003824">
    <property type="term" value="F:catalytic activity"/>
    <property type="evidence" value="ECO:0007669"/>
    <property type="project" value="InterPro"/>
</dbReference>
<accession>A0A0F6W770</accession>
<dbReference type="AlphaFoldDB" id="A0A0F6W770"/>
<name>A0A0F6W770_9BACT</name>
<dbReference type="Proteomes" id="UP000034883">
    <property type="component" value="Chromosome"/>
</dbReference>
<sequence length="320" mass="33862">MSAWDNERVLASLDRIALALTTPIAVLALLRIAPGLSGHPFDALEAYSGWALASAWVALGYAITRRRPALAMLAAPGALVHAGLIAQLVVAPSARADDDGLVLRVATANLYAGNPRPDALASELAALDVDVLALEELTPRWREVLGEHGVLARFPHRVIDDRDDCFGIALLSRVPMDATIEDLAGVPMIDARLTTSAGPLRVLAVHTIPPLGPDAADWNAQIALLARLASSSREPTIVTGDLNASPFGRGYRALIDAGLRGAHESAGRGLATTWPNGARLLPPMRLDHVLVSRGIGVREVREGRGEGSDHRPVIATLTVR</sequence>
<feature type="transmembrane region" description="Helical" evidence="1">
    <location>
        <begin position="16"/>
        <end position="34"/>
    </location>
</feature>
<keyword evidence="1" id="KW-0472">Membrane</keyword>
<proteinExistence type="predicted"/>
<dbReference type="SUPFAM" id="SSF56219">
    <property type="entry name" value="DNase I-like"/>
    <property type="match status" value="1"/>
</dbReference>
<keyword evidence="1" id="KW-0812">Transmembrane</keyword>
<feature type="transmembrane region" description="Helical" evidence="1">
    <location>
        <begin position="46"/>
        <end position="63"/>
    </location>
</feature>
<dbReference type="Gene3D" id="3.60.10.10">
    <property type="entry name" value="Endonuclease/exonuclease/phosphatase"/>
    <property type="match status" value="1"/>
</dbReference>
<feature type="domain" description="Endonuclease/exonuclease/phosphatase" evidence="2">
    <location>
        <begin position="106"/>
        <end position="310"/>
    </location>
</feature>
<dbReference type="InterPro" id="IPR036691">
    <property type="entry name" value="Endo/exonu/phosph_ase_sf"/>
</dbReference>
<protein>
    <submittedName>
        <fullName evidence="3">Integral membrane protein</fullName>
    </submittedName>
</protein>
<organism evidence="3 4">
    <name type="scientific">Sandaracinus amylolyticus</name>
    <dbReference type="NCBI Taxonomy" id="927083"/>
    <lineage>
        <taxon>Bacteria</taxon>
        <taxon>Pseudomonadati</taxon>
        <taxon>Myxococcota</taxon>
        <taxon>Polyangia</taxon>
        <taxon>Polyangiales</taxon>
        <taxon>Sandaracinaceae</taxon>
        <taxon>Sandaracinus</taxon>
    </lineage>
</organism>
<dbReference type="EMBL" id="CP011125">
    <property type="protein sequence ID" value="AKF09225.1"/>
    <property type="molecule type" value="Genomic_DNA"/>
</dbReference>
<evidence type="ECO:0000313" key="3">
    <source>
        <dbReference type="EMBL" id="AKF09225.1"/>
    </source>
</evidence>
<feature type="transmembrane region" description="Helical" evidence="1">
    <location>
        <begin position="70"/>
        <end position="90"/>
    </location>
</feature>
<dbReference type="KEGG" id="samy:DB32_006374"/>
<evidence type="ECO:0000256" key="1">
    <source>
        <dbReference type="SAM" id="Phobius"/>
    </source>
</evidence>